<keyword evidence="1" id="KW-0689">Ribosomal protein</keyword>
<sequence length="587" mass="64301">MALRMLAQKGGLHLRPHLHRSLRTSAALLLKQVPDSLWANPRPPSATSLPQLTTATTPSPEVLQSLQSLDECVRDLYAEGLRHSGPVLRGTDEVRFGRKYIGMVALPEAVTQGIAAYLAGRDQRALRSDYLRIADSWRSTGQITPPGKGKGRAAKKYRRGEEDQEGSGGGERDELLSEMKMLKPLPGERIQVVVPGHRPAPESLVQPGTRLKPHTLEYGSSETAAYVAAVVPSTYAVIYNVLAEIRGRMPSVVPRTVLDFACGPAPALWAAQELWPGGVQQYRGVDVSEDMLLVAEQLAAHTAVAEVDFTRYLPPNAGLQSDLVISAFALAELPTDAMRLSTVDTLWAHTRDTLVLVDRGTPDSARIVSMARDHILATGQAHTLAPVPNDLPDPTAGTPGWMHFSQRVQRPTFTMRTKHSKSNVEDLRYSYTVMRRGARPAAVDAASQTRGQQAEAVASLAAAQAQPELYLPDGRLRKTSEQLAAEAMDWARLILPPIKRKGHVQADVCTREGTVERWVFTKSHGKQSYRDARKASWGDLFPHTPKSATLRPYFVPSTAAAAAKDKDGRPKNRKARRSDRALSEDHD</sequence>
<proteinExistence type="predicted"/>
<keyword evidence="1" id="KW-0687">Ribonucleoprotein</keyword>
<accession>A0ACC1IVN0</accession>
<keyword evidence="2" id="KW-1185">Reference proteome</keyword>
<organism evidence="1 2">
    <name type="scientific">Kickxella alabastrina</name>
    <dbReference type="NCBI Taxonomy" id="61397"/>
    <lineage>
        <taxon>Eukaryota</taxon>
        <taxon>Fungi</taxon>
        <taxon>Fungi incertae sedis</taxon>
        <taxon>Zoopagomycota</taxon>
        <taxon>Kickxellomycotina</taxon>
        <taxon>Kickxellomycetes</taxon>
        <taxon>Kickxellales</taxon>
        <taxon>Kickxellaceae</taxon>
        <taxon>Kickxella</taxon>
    </lineage>
</organism>
<protein>
    <submittedName>
        <fullName evidence="1">37S ribosomal protein S22</fullName>
    </submittedName>
</protein>
<name>A0ACC1IVN0_9FUNG</name>
<evidence type="ECO:0000313" key="1">
    <source>
        <dbReference type="EMBL" id="KAJ1901674.1"/>
    </source>
</evidence>
<dbReference type="EMBL" id="JANBPG010000019">
    <property type="protein sequence ID" value="KAJ1901674.1"/>
    <property type="molecule type" value="Genomic_DNA"/>
</dbReference>
<reference evidence="1" key="1">
    <citation type="submission" date="2022-07" db="EMBL/GenBank/DDBJ databases">
        <title>Phylogenomic reconstructions and comparative analyses of Kickxellomycotina fungi.</title>
        <authorList>
            <person name="Reynolds N.K."/>
            <person name="Stajich J.E."/>
            <person name="Barry K."/>
            <person name="Grigoriev I.V."/>
            <person name="Crous P."/>
            <person name="Smith M.E."/>
        </authorList>
    </citation>
    <scope>NUCLEOTIDE SEQUENCE</scope>
    <source>
        <strain evidence="1">Benny 63K</strain>
    </source>
</reference>
<comment type="caution">
    <text evidence="1">The sequence shown here is derived from an EMBL/GenBank/DDBJ whole genome shotgun (WGS) entry which is preliminary data.</text>
</comment>
<gene>
    <name evidence="1" type="primary">RSM22</name>
    <name evidence="1" type="ORF">LPJ66_000587</name>
</gene>
<evidence type="ECO:0000313" key="2">
    <source>
        <dbReference type="Proteomes" id="UP001150581"/>
    </source>
</evidence>
<dbReference type="Proteomes" id="UP001150581">
    <property type="component" value="Unassembled WGS sequence"/>
</dbReference>